<keyword evidence="2" id="KW-1133">Transmembrane helix</keyword>
<accession>A0ABP4EAT6</accession>
<feature type="domain" description="GGDEF" evidence="4">
    <location>
        <begin position="364"/>
        <end position="496"/>
    </location>
</feature>
<feature type="transmembrane region" description="Helical" evidence="2">
    <location>
        <begin position="216"/>
        <end position="237"/>
    </location>
</feature>
<dbReference type="Gene3D" id="3.20.20.450">
    <property type="entry name" value="EAL domain"/>
    <property type="match status" value="1"/>
</dbReference>
<evidence type="ECO:0000256" key="1">
    <source>
        <dbReference type="SAM" id="MobiDB-lite"/>
    </source>
</evidence>
<gene>
    <name evidence="5" type="primary">rmdB</name>
    <name evidence="5" type="ORF">GCM10009668_11730</name>
</gene>
<comment type="caution">
    <text evidence="5">The sequence shown here is derived from an EMBL/GenBank/DDBJ whole genome shotgun (WGS) entry which is preliminary data.</text>
</comment>
<dbReference type="PROSITE" id="PS50883">
    <property type="entry name" value="EAL"/>
    <property type="match status" value="1"/>
</dbReference>
<dbReference type="InterPro" id="IPR050706">
    <property type="entry name" value="Cyclic-di-GMP_PDE-like"/>
</dbReference>
<dbReference type="Pfam" id="PF00563">
    <property type="entry name" value="EAL"/>
    <property type="match status" value="1"/>
</dbReference>
<feature type="region of interest" description="Disordered" evidence="1">
    <location>
        <begin position="756"/>
        <end position="777"/>
    </location>
</feature>
<dbReference type="Gene3D" id="3.30.70.270">
    <property type="match status" value="1"/>
</dbReference>
<evidence type="ECO:0000256" key="2">
    <source>
        <dbReference type="SAM" id="Phobius"/>
    </source>
</evidence>
<dbReference type="InterPro" id="IPR001633">
    <property type="entry name" value="EAL_dom"/>
</dbReference>
<dbReference type="InterPro" id="IPR043128">
    <property type="entry name" value="Rev_trsase/Diguanyl_cyclase"/>
</dbReference>
<protein>
    <submittedName>
        <fullName evidence="5">Cyclic Di-GMP phosphodiesterase RmdB</fullName>
    </submittedName>
</protein>
<dbReference type="PANTHER" id="PTHR33121">
    <property type="entry name" value="CYCLIC DI-GMP PHOSPHODIESTERASE PDEF"/>
    <property type="match status" value="1"/>
</dbReference>
<keyword evidence="2" id="KW-0472">Membrane</keyword>
<dbReference type="SUPFAM" id="SSF141868">
    <property type="entry name" value="EAL domain-like"/>
    <property type="match status" value="1"/>
</dbReference>
<reference evidence="6" key="1">
    <citation type="journal article" date="2019" name="Int. J. Syst. Evol. Microbiol.">
        <title>The Global Catalogue of Microorganisms (GCM) 10K type strain sequencing project: providing services to taxonomists for standard genome sequencing and annotation.</title>
        <authorList>
            <consortium name="The Broad Institute Genomics Platform"/>
            <consortium name="The Broad Institute Genome Sequencing Center for Infectious Disease"/>
            <person name="Wu L."/>
            <person name="Ma J."/>
        </authorList>
    </citation>
    <scope>NUCLEOTIDE SEQUENCE [LARGE SCALE GENOMIC DNA]</scope>
    <source>
        <strain evidence="6">JCM 13008</strain>
    </source>
</reference>
<name>A0ABP4EAT6_9ACTN</name>
<dbReference type="EMBL" id="BAAALG010000003">
    <property type="protein sequence ID" value="GAA1096668.1"/>
    <property type="molecule type" value="Genomic_DNA"/>
</dbReference>
<dbReference type="InterPro" id="IPR000160">
    <property type="entry name" value="GGDEF_dom"/>
</dbReference>
<dbReference type="Proteomes" id="UP001501581">
    <property type="component" value="Unassembled WGS sequence"/>
</dbReference>
<feature type="transmembrane region" description="Helical" evidence="2">
    <location>
        <begin position="150"/>
        <end position="170"/>
    </location>
</feature>
<evidence type="ECO:0000313" key="5">
    <source>
        <dbReference type="EMBL" id="GAA1096668.1"/>
    </source>
</evidence>
<evidence type="ECO:0000259" key="4">
    <source>
        <dbReference type="PROSITE" id="PS50887"/>
    </source>
</evidence>
<dbReference type="Pfam" id="PF00990">
    <property type="entry name" value="GGDEF"/>
    <property type="match status" value="1"/>
</dbReference>
<keyword evidence="6" id="KW-1185">Reference proteome</keyword>
<feature type="domain" description="EAL" evidence="3">
    <location>
        <begin position="504"/>
        <end position="757"/>
    </location>
</feature>
<dbReference type="PROSITE" id="PS50887">
    <property type="entry name" value="GGDEF"/>
    <property type="match status" value="1"/>
</dbReference>
<keyword evidence="2" id="KW-0812">Transmembrane</keyword>
<feature type="transmembrane region" description="Helical" evidence="2">
    <location>
        <begin position="89"/>
        <end position="109"/>
    </location>
</feature>
<dbReference type="SUPFAM" id="SSF55073">
    <property type="entry name" value="Nucleotide cyclase"/>
    <property type="match status" value="1"/>
</dbReference>
<dbReference type="NCBIfam" id="TIGR00254">
    <property type="entry name" value="GGDEF"/>
    <property type="match status" value="1"/>
</dbReference>
<feature type="transmembrane region" description="Helical" evidence="2">
    <location>
        <begin position="56"/>
        <end position="77"/>
    </location>
</feature>
<dbReference type="PANTHER" id="PTHR33121:SF79">
    <property type="entry name" value="CYCLIC DI-GMP PHOSPHODIESTERASE PDED-RELATED"/>
    <property type="match status" value="1"/>
</dbReference>
<dbReference type="InterPro" id="IPR035919">
    <property type="entry name" value="EAL_sf"/>
</dbReference>
<proteinExistence type="predicted"/>
<evidence type="ECO:0000313" key="6">
    <source>
        <dbReference type="Proteomes" id="UP001501581"/>
    </source>
</evidence>
<feature type="transmembrane region" description="Helical" evidence="2">
    <location>
        <begin position="182"/>
        <end position="204"/>
    </location>
</feature>
<dbReference type="SMART" id="SM00052">
    <property type="entry name" value="EAL"/>
    <property type="match status" value="1"/>
</dbReference>
<dbReference type="InterPro" id="IPR029787">
    <property type="entry name" value="Nucleotide_cyclase"/>
</dbReference>
<organism evidence="5 6">
    <name type="scientific">Nocardioides dubius</name>
    <dbReference type="NCBI Taxonomy" id="317019"/>
    <lineage>
        <taxon>Bacteria</taxon>
        <taxon>Bacillati</taxon>
        <taxon>Actinomycetota</taxon>
        <taxon>Actinomycetes</taxon>
        <taxon>Propionibacteriales</taxon>
        <taxon>Nocardioidaceae</taxon>
        <taxon>Nocardioides</taxon>
    </lineage>
</organism>
<evidence type="ECO:0000259" key="3">
    <source>
        <dbReference type="PROSITE" id="PS50883"/>
    </source>
</evidence>
<dbReference type="SMART" id="SM00267">
    <property type="entry name" value="GGDEF"/>
    <property type="match status" value="1"/>
</dbReference>
<dbReference type="CDD" id="cd01949">
    <property type="entry name" value="GGDEF"/>
    <property type="match status" value="1"/>
</dbReference>
<dbReference type="CDD" id="cd01948">
    <property type="entry name" value="EAL"/>
    <property type="match status" value="1"/>
</dbReference>
<sequence>MMTQKTTTWFTRGMVSPKTAAWIRSAQTAVAWLSWGVLIIGLSANQIALVMDYRNSAAILLTSLAAFFPLLVLRLLLTVIISPTRRGPLLLLCAAVAAWSLGSMLVNAARLEANAHFPAQGEWLFLVSYLGMAGYLLGDVDLRSPRPTRGWLDVAVICGAVACLASLLLVTPIRLASNQEGAPLLLALIYPLADSALALTVLSQSLLLSRSDHRKSVMLGAAFVMLAFADSALALQVSARTYDFGNLSNALWGGAFALMVAAACRPKKAVIRAVPKEAGTGVLIGAAVVALAELTVRPDDTLAFYTLPPAVITLGCVAARMTLALRDANRASEALALSMTDDLTKLPNRRAVRTWLAEGLDRRTPMALMLLDLDGFKEVNDSLGHRAGDTVLRLVAIRLRAAVDSRVRIARLGGDEFAIFLDTADEIELMETAHEVLGELAKPILVEEIEISPAGSIGVTVALADDTDGSEVLRRADVAMYQAKNSGLGAALYDAALDEFSRSRLQLAEELRKGIADGQIEVWYQPQYDATAMQVSGLEALVRWRHPVQGLISPVSFLPAARRAGLMGPLSEVVAQQAARDFHDRLKSGVDLRVAINCAPPELLGPTFLPQLYASIAQWAVPDDRLVLEVTEDSFLADPQRTREVLADLRSKGVQISIDDYGTGFSSLTYLQNLPVQELKIDRSLIADVAADDRSRAIVASTIQLAHALDMRIVAEGVENAATLECLVEMGIDTVQGYHLARPMPSAQIHQWLQDSTTNAPVPGPRAPYRTVDPSST</sequence>
<feature type="transmembrane region" description="Helical" evidence="2">
    <location>
        <begin position="21"/>
        <end position="44"/>
    </location>
</feature>
<feature type="transmembrane region" description="Helical" evidence="2">
    <location>
        <begin position="121"/>
        <end position="138"/>
    </location>
</feature>